<dbReference type="RefSeq" id="WP_036765363.1">
    <property type="nucleotide sequence ID" value="NZ_CP099544.1"/>
</dbReference>
<evidence type="ECO:0000313" key="1">
    <source>
        <dbReference type="EMBL" id="SPY44359.1"/>
    </source>
</evidence>
<reference evidence="1 2" key="1">
    <citation type="submission" date="2018-06" db="EMBL/GenBank/DDBJ databases">
        <authorList>
            <consortium name="Pathogen Informatics"/>
            <person name="Doyle S."/>
        </authorList>
    </citation>
    <scope>NUCLEOTIDE SEQUENCE [LARGE SCALE GENOMIC DNA]</scope>
    <source>
        <strain evidence="1 2">NCTC11647</strain>
    </source>
</reference>
<name>A0A2T3QJG8_PHODM</name>
<dbReference type="Proteomes" id="UP000251647">
    <property type="component" value="Unassembled WGS sequence"/>
</dbReference>
<gene>
    <name evidence="1" type="ORF">NCTC11647_03298</name>
</gene>
<evidence type="ECO:0000313" key="2">
    <source>
        <dbReference type="Proteomes" id="UP000251647"/>
    </source>
</evidence>
<sequence>MTLIKAALTLPAELLPGGIPLQAQKFGFNTIHKEKITSNDHKPLVKFHFSDPILTTKTIGFERGIATFLNHVIEGTPYEIEKVFSVAEANSRESTFYKKNNKMISDEPLTKILSDKRKY</sequence>
<dbReference type="AlphaFoldDB" id="A0A2T3QJG8"/>
<organism evidence="1 2">
    <name type="scientific">Photobacterium damselae</name>
    <dbReference type="NCBI Taxonomy" id="38293"/>
    <lineage>
        <taxon>Bacteria</taxon>
        <taxon>Pseudomonadati</taxon>
        <taxon>Pseudomonadota</taxon>
        <taxon>Gammaproteobacteria</taxon>
        <taxon>Vibrionales</taxon>
        <taxon>Vibrionaceae</taxon>
        <taxon>Photobacterium</taxon>
    </lineage>
</organism>
<dbReference type="EMBL" id="UATL01000005">
    <property type="protein sequence ID" value="SPY44359.1"/>
    <property type="molecule type" value="Genomic_DNA"/>
</dbReference>
<accession>A0A2T3QJG8</accession>
<proteinExistence type="predicted"/>
<protein>
    <submittedName>
        <fullName evidence="1">Uncharacterized protein</fullName>
    </submittedName>
</protein>